<name>A0A6N4SQ52_CYTH3</name>
<dbReference type="KEGG" id="chu:CHU_1137"/>
<evidence type="ECO:0000313" key="1">
    <source>
        <dbReference type="EMBL" id="ABG58412.1"/>
    </source>
</evidence>
<sequence length="55" mass="6186">MSVLFILIGISLLVAICFLAACIWSIKDGQYDDEDTPAHRMLFDDVPKNKTTNNK</sequence>
<dbReference type="InterPro" id="IPR004714">
    <property type="entry name" value="Cyt_oxidase_maturation_cbb3"/>
</dbReference>
<evidence type="ECO:0008006" key="3">
    <source>
        <dbReference type="Google" id="ProtNLM"/>
    </source>
</evidence>
<organism evidence="1 2">
    <name type="scientific">Cytophaga hutchinsonii (strain ATCC 33406 / DSM 1761 / CIP 103989 / NBRC 15051 / NCIMB 9469 / D465)</name>
    <dbReference type="NCBI Taxonomy" id="269798"/>
    <lineage>
        <taxon>Bacteria</taxon>
        <taxon>Pseudomonadati</taxon>
        <taxon>Bacteroidota</taxon>
        <taxon>Cytophagia</taxon>
        <taxon>Cytophagales</taxon>
        <taxon>Cytophagaceae</taxon>
        <taxon>Cytophaga</taxon>
    </lineage>
</organism>
<dbReference type="EMBL" id="CP000383">
    <property type="protein sequence ID" value="ABG58412.1"/>
    <property type="molecule type" value="Genomic_DNA"/>
</dbReference>
<dbReference type="PANTHER" id="PTHR41532:SF1">
    <property type="entry name" value="FIXS PROTEIN"/>
    <property type="match status" value="1"/>
</dbReference>
<gene>
    <name evidence="1" type="ordered locus">CHU_1137</name>
</gene>
<reference evidence="1 2" key="1">
    <citation type="journal article" date="2007" name="Appl. Environ. Microbiol.">
        <title>Genome sequence of the cellulolytic gliding bacterium Cytophaga hutchinsonii.</title>
        <authorList>
            <person name="Xie G."/>
            <person name="Bruce D.C."/>
            <person name="Challacombe J.F."/>
            <person name="Chertkov O."/>
            <person name="Detter J.C."/>
            <person name="Gilna P."/>
            <person name="Han C.S."/>
            <person name="Lucas S."/>
            <person name="Misra M."/>
            <person name="Myers G.L."/>
            <person name="Richardson P."/>
            <person name="Tapia R."/>
            <person name="Thayer N."/>
            <person name="Thompson L.S."/>
            <person name="Brettin T.S."/>
            <person name="Henrissat B."/>
            <person name="Wilson D.B."/>
            <person name="McBride M.J."/>
        </authorList>
    </citation>
    <scope>NUCLEOTIDE SEQUENCE [LARGE SCALE GENOMIC DNA]</scope>
    <source>
        <strain evidence="2">ATCC 33406 / DSM 1761 / CIP 103989 / NBRC 15051 / NCIMB 9469 / D465</strain>
    </source>
</reference>
<dbReference type="Pfam" id="PF03597">
    <property type="entry name" value="FixS"/>
    <property type="match status" value="1"/>
</dbReference>
<dbReference type="Proteomes" id="UP000001822">
    <property type="component" value="Chromosome"/>
</dbReference>
<dbReference type="AlphaFoldDB" id="A0A6N4SQ52"/>
<dbReference type="RefSeq" id="WP_011584527.1">
    <property type="nucleotide sequence ID" value="NC_008255.1"/>
</dbReference>
<evidence type="ECO:0000313" key="2">
    <source>
        <dbReference type="Proteomes" id="UP000001822"/>
    </source>
</evidence>
<keyword evidence="2" id="KW-1185">Reference proteome</keyword>
<dbReference type="PANTHER" id="PTHR41532">
    <property type="entry name" value="FIXS PROTEIN"/>
    <property type="match status" value="1"/>
</dbReference>
<protein>
    <recommendedName>
        <fullName evidence="3">Cytochrome oxidase maturation protein, cbb3-type</fullName>
    </recommendedName>
</protein>
<dbReference type="OrthoDB" id="9802763at2"/>
<accession>A0A6N4SQ52</accession>
<dbReference type="NCBIfam" id="TIGR00847">
    <property type="entry name" value="ccoS"/>
    <property type="match status" value="1"/>
</dbReference>
<proteinExistence type="predicted"/>